<dbReference type="EMBL" id="JAACNO010000412">
    <property type="protein sequence ID" value="KAF4147802.1"/>
    <property type="molecule type" value="Genomic_DNA"/>
</dbReference>
<evidence type="ECO:0000256" key="1">
    <source>
        <dbReference type="SAM" id="MobiDB-lite"/>
    </source>
</evidence>
<reference evidence="2" key="1">
    <citation type="submission" date="2020-03" db="EMBL/GenBank/DDBJ databases">
        <title>Hybrid Assembly of Korean Phytophthora infestans isolates.</title>
        <authorList>
            <person name="Prokchorchik M."/>
            <person name="Lee Y."/>
            <person name="Seo J."/>
            <person name="Cho J.-H."/>
            <person name="Park Y.-E."/>
            <person name="Jang D.-C."/>
            <person name="Im J.-S."/>
            <person name="Choi J.-G."/>
            <person name="Park H.-J."/>
            <person name="Lee G.-B."/>
            <person name="Lee Y.-G."/>
            <person name="Hong S.-Y."/>
            <person name="Cho K."/>
            <person name="Sohn K.H."/>
        </authorList>
    </citation>
    <scope>NUCLEOTIDE SEQUENCE</scope>
    <source>
        <strain evidence="2">KR_2_A2</strain>
    </source>
</reference>
<proteinExistence type="predicted"/>
<sequence length="73" mass="7946">MGTLLFATKGHPDAEQEGMRSGRARAKRRNTKRKRRWTEHQDDGFEIVGSVQGKSGSPEGLTVTACDTLGSSV</sequence>
<accession>A0A8S9V8U0</accession>
<feature type="compositionally biased region" description="Basic residues" evidence="1">
    <location>
        <begin position="22"/>
        <end position="37"/>
    </location>
</feature>
<feature type="region of interest" description="Disordered" evidence="1">
    <location>
        <begin position="1"/>
        <end position="73"/>
    </location>
</feature>
<evidence type="ECO:0000313" key="2">
    <source>
        <dbReference type="EMBL" id="KAF4147802.1"/>
    </source>
</evidence>
<dbReference type="AlphaFoldDB" id="A0A8S9V8U0"/>
<gene>
    <name evidence="2" type="ORF">GN958_ATG03157</name>
</gene>
<name>A0A8S9V8U0_PHYIN</name>
<feature type="compositionally biased region" description="Basic and acidic residues" evidence="1">
    <location>
        <begin position="10"/>
        <end position="20"/>
    </location>
</feature>
<dbReference type="Proteomes" id="UP000704712">
    <property type="component" value="Unassembled WGS sequence"/>
</dbReference>
<protein>
    <submittedName>
        <fullName evidence="2">Uncharacterized protein</fullName>
    </submittedName>
</protein>
<evidence type="ECO:0000313" key="3">
    <source>
        <dbReference type="Proteomes" id="UP000704712"/>
    </source>
</evidence>
<organism evidence="2 3">
    <name type="scientific">Phytophthora infestans</name>
    <name type="common">Potato late blight agent</name>
    <name type="synonym">Botrytis infestans</name>
    <dbReference type="NCBI Taxonomy" id="4787"/>
    <lineage>
        <taxon>Eukaryota</taxon>
        <taxon>Sar</taxon>
        <taxon>Stramenopiles</taxon>
        <taxon>Oomycota</taxon>
        <taxon>Peronosporomycetes</taxon>
        <taxon>Peronosporales</taxon>
        <taxon>Peronosporaceae</taxon>
        <taxon>Phytophthora</taxon>
    </lineage>
</organism>
<comment type="caution">
    <text evidence="2">The sequence shown here is derived from an EMBL/GenBank/DDBJ whole genome shotgun (WGS) entry which is preliminary data.</text>
</comment>